<evidence type="ECO:0000313" key="2">
    <source>
        <dbReference type="Proteomes" id="UP000267821"/>
    </source>
</evidence>
<organism evidence="1 2">
    <name type="scientific">Terfezia boudieri ATCC MYA-4762</name>
    <dbReference type="NCBI Taxonomy" id="1051890"/>
    <lineage>
        <taxon>Eukaryota</taxon>
        <taxon>Fungi</taxon>
        <taxon>Dikarya</taxon>
        <taxon>Ascomycota</taxon>
        <taxon>Pezizomycotina</taxon>
        <taxon>Pezizomycetes</taxon>
        <taxon>Pezizales</taxon>
        <taxon>Pezizaceae</taxon>
        <taxon>Terfezia</taxon>
    </lineage>
</organism>
<dbReference type="Proteomes" id="UP000267821">
    <property type="component" value="Unassembled WGS sequence"/>
</dbReference>
<keyword evidence="2" id="KW-1185">Reference proteome</keyword>
<accession>A0A3N4M440</accession>
<dbReference type="EMBL" id="ML121527">
    <property type="protein sequence ID" value="RPB29767.1"/>
    <property type="molecule type" value="Genomic_DNA"/>
</dbReference>
<sequence>MGKQSRDAIVVFLSGVLFLLATELAILGREVIRCDSELETVIIEALVNGELPLWRKKPFGFD</sequence>
<dbReference type="InParanoid" id="A0A3N4M440"/>
<dbReference type="AlphaFoldDB" id="A0A3N4M440"/>
<reference evidence="1 2" key="1">
    <citation type="journal article" date="2018" name="Nat. Ecol. Evol.">
        <title>Pezizomycetes genomes reveal the molecular basis of ectomycorrhizal truffle lifestyle.</title>
        <authorList>
            <person name="Murat C."/>
            <person name="Payen T."/>
            <person name="Noel B."/>
            <person name="Kuo A."/>
            <person name="Morin E."/>
            <person name="Chen J."/>
            <person name="Kohler A."/>
            <person name="Krizsan K."/>
            <person name="Balestrini R."/>
            <person name="Da Silva C."/>
            <person name="Montanini B."/>
            <person name="Hainaut M."/>
            <person name="Levati E."/>
            <person name="Barry K.W."/>
            <person name="Belfiori B."/>
            <person name="Cichocki N."/>
            <person name="Clum A."/>
            <person name="Dockter R.B."/>
            <person name="Fauchery L."/>
            <person name="Guy J."/>
            <person name="Iotti M."/>
            <person name="Le Tacon F."/>
            <person name="Lindquist E.A."/>
            <person name="Lipzen A."/>
            <person name="Malagnac F."/>
            <person name="Mello A."/>
            <person name="Molinier V."/>
            <person name="Miyauchi S."/>
            <person name="Poulain J."/>
            <person name="Riccioni C."/>
            <person name="Rubini A."/>
            <person name="Sitrit Y."/>
            <person name="Splivallo R."/>
            <person name="Traeger S."/>
            <person name="Wang M."/>
            <person name="Zifcakova L."/>
            <person name="Wipf D."/>
            <person name="Zambonelli A."/>
            <person name="Paolocci F."/>
            <person name="Nowrousian M."/>
            <person name="Ottonello S."/>
            <person name="Baldrian P."/>
            <person name="Spatafora J.W."/>
            <person name="Henrissat B."/>
            <person name="Nagy L.G."/>
            <person name="Aury J.M."/>
            <person name="Wincker P."/>
            <person name="Grigoriev I.V."/>
            <person name="Bonfante P."/>
            <person name="Martin F.M."/>
        </authorList>
    </citation>
    <scope>NUCLEOTIDE SEQUENCE [LARGE SCALE GENOMIC DNA]</scope>
    <source>
        <strain evidence="1 2">ATCC MYA-4762</strain>
    </source>
</reference>
<name>A0A3N4M440_9PEZI</name>
<protein>
    <submittedName>
        <fullName evidence="1">Uncharacterized protein</fullName>
    </submittedName>
</protein>
<evidence type="ECO:0000313" key="1">
    <source>
        <dbReference type="EMBL" id="RPB29767.1"/>
    </source>
</evidence>
<gene>
    <name evidence="1" type="ORF">L211DRAFT_832475</name>
</gene>
<proteinExistence type="predicted"/>